<dbReference type="Proteomes" id="UP001152798">
    <property type="component" value="Chromosome 2"/>
</dbReference>
<dbReference type="OrthoDB" id="6616637at2759"/>
<organism evidence="2 3">
    <name type="scientific">Nezara viridula</name>
    <name type="common">Southern green stink bug</name>
    <name type="synonym">Cimex viridulus</name>
    <dbReference type="NCBI Taxonomy" id="85310"/>
    <lineage>
        <taxon>Eukaryota</taxon>
        <taxon>Metazoa</taxon>
        <taxon>Ecdysozoa</taxon>
        <taxon>Arthropoda</taxon>
        <taxon>Hexapoda</taxon>
        <taxon>Insecta</taxon>
        <taxon>Pterygota</taxon>
        <taxon>Neoptera</taxon>
        <taxon>Paraneoptera</taxon>
        <taxon>Hemiptera</taxon>
        <taxon>Heteroptera</taxon>
        <taxon>Panheteroptera</taxon>
        <taxon>Pentatomomorpha</taxon>
        <taxon>Pentatomoidea</taxon>
        <taxon>Pentatomidae</taxon>
        <taxon>Pentatominae</taxon>
        <taxon>Nezara</taxon>
    </lineage>
</organism>
<evidence type="ECO:0000313" key="2">
    <source>
        <dbReference type="EMBL" id="CAH1393680.1"/>
    </source>
</evidence>
<gene>
    <name evidence="2" type="ORF">NEZAVI_LOCUS4308</name>
</gene>
<feature type="compositionally biased region" description="Polar residues" evidence="1">
    <location>
        <begin position="271"/>
        <end position="281"/>
    </location>
</feature>
<reference evidence="2" key="1">
    <citation type="submission" date="2022-01" db="EMBL/GenBank/DDBJ databases">
        <authorList>
            <person name="King R."/>
        </authorList>
    </citation>
    <scope>NUCLEOTIDE SEQUENCE</scope>
</reference>
<sequence>MIKGLRGTGGNIIQPTLFALFVRQTLGMHMGLQGFAHIATTSGKLKRCCGLEPNYQDSWRQEKVSCRLVDANYNIMAIDVGSYGKKGDSEIFNKSAIGRSIMKGDIFLPDKELPFSEIIVTFVVVGDEAIRLQRNTPNHRVRLETGREPLSMKVIKKTSTTLWTKLEFMPEERLPKLCFNRHKSLDKDKPNIDFNWGSQFRAIAELNAFAEEHSTEQDTLETKGGSWKEVKPRHDRVVRPYQLPSSPLSQRADSDRESTLLRSTTSTETDQGGTHSQSSPGSILKEEAERIKKGKLKKLYRKKKRRAEGIKRQPHSSGSTTGRSPLVRQEKNFPRANTEGGERGGWSF</sequence>
<keyword evidence="3" id="KW-1185">Reference proteome</keyword>
<dbReference type="AlphaFoldDB" id="A0A9P0EA74"/>
<feature type="compositionally biased region" description="Basic residues" evidence="1">
    <location>
        <begin position="292"/>
        <end position="306"/>
    </location>
</feature>
<dbReference type="EMBL" id="OV725078">
    <property type="protein sequence ID" value="CAH1393680.1"/>
    <property type="molecule type" value="Genomic_DNA"/>
</dbReference>
<proteinExistence type="predicted"/>
<name>A0A9P0EA74_NEZVI</name>
<evidence type="ECO:0000313" key="3">
    <source>
        <dbReference type="Proteomes" id="UP001152798"/>
    </source>
</evidence>
<feature type="region of interest" description="Disordered" evidence="1">
    <location>
        <begin position="214"/>
        <end position="348"/>
    </location>
</feature>
<protein>
    <submittedName>
        <fullName evidence="2">Uncharacterized protein</fullName>
    </submittedName>
</protein>
<feature type="compositionally biased region" description="Basic and acidic residues" evidence="1">
    <location>
        <begin position="226"/>
        <end position="238"/>
    </location>
</feature>
<accession>A0A9P0EA74</accession>
<evidence type="ECO:0000256" key="1">
    <source>
        <dbReference type="SAM" id="MobiDB-lite"/>
    </source>
</evidence>
<feature type="compositionally biased region" description="Low complexity" evidence="1">
    <location>
        <begin position="260"/>
        <end position="270"/>
    </location>
</feature>